<dbReference type="CDD" id="cd02028">
    <property type="entry name" value="UMPK_like"/>
    <property type="match status" value="1"/>
</dbReference>
<dbReference type="STRING" id="760011.Spico_1228"/>
<dbReference type="AlphaFoldDB" id="F4GLP5"/>
<dbReference type="SUPFAM" id="SSF55186">
    <property type="entry name" value="ThrRS/AlaRS common domain"/>
    <property type="match status" value="1"/>
</dbReference>
<evidence type="ECO:0000313" key="3">
    <source>
        <dbReference type="Proteomes" id="UP000007939"/>
    </source>
</evidence>
<feature type="domain" description="AAA+ ATPase" evidence="1">
    <location>
        <begin position="318"/>
        <end position="479"/>
    </location>
</feature>
<evidence type="ECO:0000313" key="2">
    <source>
        <dbReference type="EMBL" id="AEC02439.1"/>
    </source>
</evidence>
<dbReference type="InterPro" id="IPR006083">
    <property type="entry name" value="PRK/URK"/>
</dbReference>
<dbReference type="GO" id="GO:0016301">
    <property type="term" value="F:kinase activity"/>
    <property type="evidence" value="ECO:0007669"/>
    <property type="project" value="InterPro"/>
</dbReference>
<dbReference type="PANTHER" id="PTHR10285">
    <property type="entry name" value="URIDINE KINASE"/>
    <property type="match status" value="1"/>
</dbReference>
<gene>
    <name evidence="2" type="ordered locus">Spico_1228</name>
</gene>
<dbReference type="InterPro" id="IPR027417">
    <property type="entry name" value="P-loop_NTPase"/>
</dbReference>
<dbReference type="eggNOG" id="COG0572">
    <property type="taxonomic scope" value="Bacteria"/>
</dbReference>
<dbReference type="InterPro" id="IPR018163">
    <property type="entry name" value="Thr/Ala-tRNA-synth_IIc_edit"/>
</dbReference>
<dbReference type="Gene3D" id="3.30.980.10">
    <property type="entry name" value="Threonyl-trna Synthetase, Chain A, domain 2"/>
    <property type="match status" value="1"/>
</dbReference>
<dbReference type="RefSeq" id="WP_013739834.1">
    <property type="nucleotide sequence ID" value="NC_015436.1"/>
</dbReference>
<proteinExistence type="predicted"/>
<reference evidence="2 3" key="2">
    <citation type="journal article" date="2012" name="Stand. Genomic Sci.">
        <title>Complete genome sequence of the termite hindgut bacterium Spirochaeta coccoides type strain (SPN1(T)), reclassification in the genus Sphaerochaeta as Sphaerochaeta coccoides comb. nov. and emendations of the family Spirochaetaceae and the genus Sphaerochaeta.</title>
        <authorList>
            <person name="Abt B."/>
            <person name="Han C."/>
            <person name="Scheuner C."/>
            <person name="Lu M."/>
            <person name="Lapidus A."/>
            <person name="Nolan M."/>
            <person name="Lucas S."/>
            <person name="Hammon N."/>
            <person name="Deshpande S."/>
            <person name="Cheng J.F."/>
            <person name="Tapia R."/>
            <person name="Goodwin L.A."/>
            <person name="Pitluck S."/>
            <person name="Liolios K."/>
            <person name="Pagani I."/>
            <person name="Ivanova N."/>
            <person name="Mavromatis K."/>
            <person name="Mikhailova N."/>
            <person name="Huntemann M."/>
            <person name="Pati A."/>
            <person name="Chen A."/>
            <person name="Palaniappan K."/>
            <person name="Land M."/>
            <person name="Hauser L."/>
            <person name="Brambilla E.M."/>
            <person name="Rohde M."/>
            <person name="Spring S."/>
            <person name="Gronow S."/>
            <person name="Goker M."/>
            <person name="Woyke T."/>
            <person name="Bristow J."/>
            <person name="Eisen J.A."/>
            <person name="Markowitz V."/>
            <person name="Hugenholtz P."/>
            <person name="Kyrpides N.C."/>
            <person name="Klenk H.P."/>
            <person name="Detter J.C."/>
        </authorList>
    </citation>
    <scope>NUCLEOTIDE SEQUENCE [LARGE SCALE GENOMIC DNA]</scope>
    <source>
        <strain evidence="3">ATCC BAA-1237 / DSM 17374 / SPN1</strain>
    </source>
</reference>
<reference evidence="3" key="1">
    <citation type="submission" date="2011-04" db="EMBL/GenBank/DDBJ databases">
        <title>The complete genome of Spirochaeta coccoides DSM 17374.</title>
        <authorList>
            <person name="Lucas S."/>
            <person name="Copeland A."/>
            <person name="Lapidus A."/>
            <person name="Bruce D."/>
            <person name="Goodwin L."/>
            <person name="Pitluck S."/>
            <person name="Peters L."/>
            <person name="Kyrpides N."/>
            <person name="Mavromatis K."/>
            <person name="Pagani I."/>
            <person name="Ivanova N."/>
            <person name="Ovchinnikova G."/>
            <person name="Lu M."/>
            <person name="Detter J.C."/>
            <person name="Tapia R."/>
            <person name="Han C."/>
            <person name="Land M."/>
            <person name="Hauser L."/>
            <person name="Markowitz V."/>
            <person name="Cheng J.-F."/>
            <person name="Hugenholtz P."/>
            <person name="Woyke T."/>
            <person name="Wu D."/>
            <person name="Spring S."/>
            <person name="Schroeder M."/>
            <person name="Brambilla E."/>
            <person name="Klenk H.-P."/>
            <person name="Eisen J.A."/>
        </authorList>
    </citation>
    <scope>NUCLEOTIDE SEQUENCE [LARGE SCALE GENOMIC DNA]</scope>
    <source>
        <strain evidence="3">ATCC BAA-1237 / DSM 17374 / SPN1</strain>
    </source>
</reference>
<dbReference type="eggNOG" id="COG0441">
    <property type="taxonomic scope" value="Bacteria"/>
</dbReference>
<accession>F4GLP5</accession>
<protein>
    <submittedName>
        <fullName evidence="2">AAA ATPase</fullName>
    </submittedName>
</protein>
<organism evidence="2 3">
    <name type="scientific">Parasphaerochaeta coccoides (strain ATCC BAA-1237 / DSM 17374 / SPN1)</name>
    <name type="common">Sphaerochaeta coccoides</name>
    <dbReference type="NCBI Taxonomy" id="760011"/>
    <lineage>
        <taxon>Bacteria</taxon>
        <taxon>Pseudomonadati</taxon>
        <taxon>Spirochaetota</taxon>
        <taxon>Spirochaetia</taxon>
        <taxon>Spirochaetales</taxon>
        <taxon>Sphaerochaetaceae</taxon>
        <taxon>Parasphaerochaeta</taxon>
    </lineage>
</organism>
<sequence>MTHRTEAGNKVVWAAVLEKTGRLLTVTVEGQAVEAPYACSGLDALRLAARKDKALDALLKNSGYHDNPIVAILANNELLPLSGRLRANCVLTPVRLYSEHGKRVYRHSICFLLSRAAHELFPGRRLVIGHSLGDGYYFSFDDEQSVPSMDIRKLSERMQVIVEAAESVENIHLSYQQSMDYFTAMGFTQTRSILEYRNEPLISLYRSGSYVDIAYEPLVYNTSIMALWELKPYGSRGMLLRYPRSIDFHTLLPWRDNPLLFSVFTEYKKRGIIQGVSSLGELNKVCGTGDIRSFIRLSETLQESKISAIADQIHRRGTVRAVFIAGPSSSGKTTFAQKLGIHLQVAGYSTVKVSLDNYYVPRDQVPLDEFGEKDYEALEALDTAGIRNDITALCRGESVVLPRFSFKDSKRFTDGPAITVDASTLLIIEGIHGLNPALRTGLEDNQVFRVYISALTQLNLDDHNRISTTDNRILRRLVRDKRTRHVDAKITLGMWSSVERGERRHIFPYQNNADAMLNSALDYELGVLAPFAEPLLRAVKPQDGKAYTIARRLLAFLKNAYPIQESLVPGDSLLREFIGGSEFHAE</sequence>
<dbReference type="KEGG" id="scc:Spico_1228"/>
<dbReference type="EMBL" id="CP002659">
    <property type="protein sequence ID" value="AEC02439.1"/>
    <property type="molecule type" value="Genomic_DNA"/>
</dbReference>
<dbReference type="Proteomes" id="UP000007939">
    <property type="component" value="Chromosome"/>
</dbReference>
<evidence type="ECO:0000259" key="1">
    <source>
        <dbReference type="SMART" id="SM00382"/>
    </source>
</evidence>
<dbReference type="InterPro" id="IPR003593">
    <property type="entry name" value="AAA+_ATPase"/>
</dbReference>
<dbReference type="GO" id="GO:0005524">
    <property type="term" value="F:ATP binding"/>
    <property type="evidence" value="ECO:0007669"/>
    <property type="project" value="InterPro"/>
</dbReference>
<keyword evidence="3" id="KW-1185">Reference proteome</keyword>
<dbReference type="Pfam" id="PF00485">
    <property type="entry name" value="PRK"/>
    <property type="match status" value="1"/>
</dbReference>
<dbReference type="SMART" id="SM00382">
    <property type="entry name" value="AAA"/>
    <property type="match status" value="1"/>
</dbReference>
<dbReference type="HOGENOM" id="CLU_023775_1_0_12"/>
<dbReference type="OrthoDB" id="9764644at2"/>
<name>F4GLP5_PARC1</name>
<dbReference type="Gene3D" id="3.40.50.300">
    <property type="entry name" value="P-loop containing nucleotide triphosphate hydrolases"/>
    <property type="match status" value="1"/>
</dbReference>
<dbReference type="SUPFAM" id="SSF52540">
    <property type="entry name" value="P-loop containing nucleoside triphosphate hydrolases"/>
    <property type="match status" value="1"/>
</dbReference>